<feature type="compositionally biased region" description="Basic and acidic residues" evidence="9">
    <location>
        <begin position="216"/>
        <end position="238"/>
    </location>
</feature>
<keyword evidence="3 11" id="KW-0732">Signal</keyword>
<dbReference type="InterPro" id="IPR051418">
    <property type="entry name" value="Spondin/Thrombospondin_T1"/>
</dbReference>
<sequence>MELALVLFSGLLLAEAACNGPRALQLNQVENSNLGGAGPDQGSAQSLVFDQVGTYNGRHLQLEIVAEDDPQYEPRNPSQNGAATDERLGRINMMSGTSGSFKFRLIDSETKTQVQVPKFNLTFYALNVPNQQIITVSGSQATFQSSKGLFLKANSGDGTTFHSALPCQTPRSVFHAEQSRSLSHRTHRLAMPRVEVFVDFVESWFDQRKARQSKKPTVERSSKKGSDGKGPSEPKAEASEAAEEPAEAKVSDAGIFDVDGDGDVDLEDAFAAVEAEVDGEAVDDFEHMKTHRPIFITLQIFVCVIFWLVGAAFTAVDQSQDFFVSEGGLETFAVGWTTVRLHRDRDFLGDCEARRLARRGMLCRGLALAGLEAAARMCVPFTRDVPALTYQFTHGHFTHIAMNTLVTIFTGIPLEGFHGPWRTLLIFETSIMCGAVWHMTWRPHDPGLVGMSAGCYALMAMHMADVIMNWRQHRWRLPRVFLLLLLCPDANFCIFHELGLDVGAGLLSKPDDVTGHAAHFGGYVAGLIFGVHFVRNVKVTKAEKVLKAVALAVGAGALGCCIFWTLRTAPFPQDQQMGSPVAVGWHGAMVLGPPGCDEISLGYRSQVAWGCKDEAWNFPYFRDREWHCLRCADEACIAGFEAKLSSSLSPVSYIACSLDGDSSLTSGDCELTFFFTEVSEINVKLSAPGVRGYSHIFYFSASFCNTMGIPSAVCGADVCGEGFDLRAGAEGMKCVAEVCDVSECCDVTPGSVHYPVVQSCNGIERSWRKCPDLPECHECYPLDCTFSMWSEWSPVGGCSGLCERHRHPGHNNECGNPCSGHTRETVVRLDDPLCYPASCVETDRDCIWGAWETWSSCDHMDECSVCQLAQRYRSRRILVDAKGDGLPCIGAWNETEPCQPSHAIDCELSEWQEWTTCSKSCNMGWQARMRRIIQEAMFGGKPCAPVEVYDQGLVIRQTQPCNEHACEDPVPCVLSDWSNWEGCSRASPYQKFRFRDVLQTEMNGGKACDVSLNQTAGCPEPPDDKPKPPCRFGNWDDWSHCSATCGGQTHRSRTITDDGNCVLPGQASRTGAVLKETAACGHRECSHGSCRLSEWTEWTKCTSDCGVGATWRSRKILEIGDTLGCNTALEEVKACEERQCEGIDCVWGLWEEWGACTCTCGGGIKRRNRIIAVSPRNGGRLCEPKDKYEVLPCNTQSCDECVDGMWSEWGAWGKCSGDCYPAYRVRHRNVAQHPNSCGKPAIGLEDDYEMCQGLAHCEHDVDCHLSTWGSWSDCSCKCFGVQERQRNVAQFARGNGKSCPTMSLKEVRPCNPGLGETPPYHCQPDNPKPCVFCSWEQWTECSKTCGGGHRSRVRHILSPAENGGAACEDALSMMEPCNDEPCDHEVCLDCVWEAWSQWGACTQCGNQRFRHRNIAKVPNHCGKPCDSKAAKELGECESASEDSVGSGPSDPLGFGVAAVTFGPGAFNTVNAVAGAYDARVPMLLVSGAPPTAEYQSGKKLQLHHSVGGDLSATLRVFTPITAAVARIDSAEEAVATIDRLLQVALDEKKPVYLEMPYDMQKATIPMPAPFNYQPPCGDQHVLRQVVDQVAAAVNKAEKEQPSLCNDVCPESRLLGTPSPNCVGCYQGATSPEVLDATEGADILLTIGMPRAEFDLLGSTGIKEECVIELGHDSVNLQGTVVQGVYLRQLLPCLAAQITPRATCEVEDAFAFSYTRPPANPEQKPLTMDFMYHQLAHFVQEGDIVAGNTGGYVSMSRMRLKRGTVTAGPGNWASLGSAFPISIGMAFAAPERRVVCLDGDGSFQMTGMELGTLLRHNLRFMLIILNNAGYTAERVIHPEREDSYNDIQVWNYHLLPEALGASKGMGVDVSTETQLCEALDSYQGDGPRVLNARLDKLDVPEFFQKMGDMLRH</sequence>
<reference evidence="16" key="1">
    <citation type="submission" date="2023-08" db="EMBL/GenBank/DDBJ databases">
        <authorList>
            <person name="Chen Y."/>
            <person name="Shah S."/>
            <person name="Dougan E. K."/>
            <person name="Thang M."/>
            <person name="Chan C."/>
        </authorList>
    </citation>
    <scope>NUCLEOTIDE SEQUENCE</scope>
</reference>
<evidence type="ECO:0000313" key="16">
    <source>
        <dbReference type="EMBL" id="CAJ1384472.1"/>
    </source>
</evidence>
<feature type="chain" id="PRO_5041233025" description="Pyruvate decarboxylase" evidence="11">
    <location>
        <begin position="17"/>
        <end position="1911"/>
    </location>
</feature>
<evidence type="ECO:0008006" key="18">
    <source>
        <dbReference type="Google" id="ProtNLM"/>
    </source>
</evidence>
<keyword evidence="8" id="KW-0325">Glycoprotein</keyword>
<keyword evidence="2 10" id="KW-0812">Transmembrane</keyword>
<feature type="transmembrane region" description="Helical" evidence="10">
    <location>
        <begin position="480"/>
        <end position="498"/>
    </location>
</feature>
<dbReference type="Pfam" id="PF00090">
    <property type="entry name" value="TSP_1"/>
    <property type="match status" value="6"/>
</dbReference>
<evidence type="ECO:0000256" key="2">
    <source>
        <dbReference type="ARBA" id="ARBA00022692"/>
    </source>
</evidence>
<dbReference type="Gene3D" id="2.20.100.10">
    <property type="entry name" value="Thrombospondin type-1 (TSP1) repeat"/>
    <property type="match status" value="10"/>
</dbReference>
<keyword evidence="17" id="KW-1185">Reference proteome</keyword>
<dbReference type="Gene3D" id="3.40.50.970">
    <property type="match status" value="2"/>
</dbReference>
<feature type="domain" description="Spondin-like TSP1" evidence="15">
    <location>
        <begin position="906"/>
        <end position="966"/>
    </location>
</feature>
<evidence type="ECO:0000256" key="3">
    <source>
        <dbReference type="ARBA" id="ARBA00022729"/>
    </source>
</evidence>
<dbReference type="GO" id="GO:0000287">
    <property type="term" value="F:magnesium ion binding"/>
    <property type="evidence" value="ECO:0007669"/>
    <property type="project" value="InterPro"/>
</dbReference>
<dbReference type="SUPFAM" id="SSF82895">
    <property type="entry name" value="TSP-1 type 1 repeat"/>
    <property type="match status" value="9"/>
</dbReference>
<dbReference type="InterPro" id="IPR000399">
    <property type="entry name" value="TPP-bd_CS"/>
</dbReference>
<feature type="transmembrane region" description="Helical" evidence="10">
    <location>
        <begin position="546"/>
        <end position="566"/>
    </location>
</feature>
<dbReference type="Proteomes" id="UP001178507">
    <property type="component" value="Unassembled WGS sequence"/>
</dbReference>
<evidence type="ECO:0000313" key="17">
    <source>
        <dbReference type="Proteomes" id="UP001178507"/>
    </source>
</evidence>
<dbReference type="Pfam" id="PF02776">
    <property type="entry name" value="TPP_enzyme_N"/>
    <property type="match status" value="1"/>
</dbReference>
<dbReference type="InterPro" id="IPR029061">
    <property type="entry name" value="THDP-binding"/>
</dbReference>
<comment type="subcellular location">
    <subcellularLocation>
        <location evidence="1">Membrane</location>
        <topology evidence="1">Multi-pass membrane protein</topology>
    </subcellularLocation>
</comment>
<proteinExistence type="predicted"/>
<evidence type="ECO:0000256" key="5">
    <source>
        <dbReference type="ARBA" id="ARBA00023052"/>
    </source>
</evidence>
<dbReference type="InterPro" id="IPR035952">
    <property type="entry name" value="Rhomboid-like_sf"/>
</dbReference>
<keyword evidence="7" id="KW-1015">Disulfide bond</keyword>
<evidence type="ECO:0000256" key="1">
    <source>
        <dbReference type="ARBA" id="ARBA00004141"/>
    </source>
</evidence>
<evidence type="ECO:0000259" key="13">
    <source>
        <dbReference type="Pfam" id="PF02775"/>
    </source>
</evidence>
<dbReference type="SUPFAM" id="SSF52467">
    <property type="entry name" value="DHS-like NAD/FAD-binding domain"/>
    <property type="match status" value="1"/>
</dbReference>
<keyword evidence="5" id="KW-0786">Thiamine pyrophosphate</keyword>
<feature type="signal peptide" evidence="11">
    <location>
        <begin position="1"/>
        <end position="16"/>
    </location>
</feature>
<name>A0AA36IBW8_9DINO</name>
<feature type="domain" description="Thiamine pyrophosphate enzyme N-terminal TPP-binding" evidence="14">
    <location>
        <begin position="1454"/>
        <end position="1497"/>
    </location>
</feature>
<feature type="transmembrane region" description="Helical" evidence="10">
    <location>
        <begin position="447"/>
        <end position="468"/>
    </location>
</feature>
<feature type="transmembrane region" description="Helical" evidence="10">
    <location>
        <begin position="294"/>
        <end position="316"/>
    </location>
</feature>
<gene>
    <name evidence="16" type="ORF">EVOR1521_LOCUS11344</name>
</gene>
<feature type="domain" description="Spondin-like TSP1" evidence="15">
    <location>
        <begin position="1330"/>
        <end position="1382"/>
    </location>
</feature>
<dbReference type="SMART" id="SM00209">
    <property type="entry name" value="TSP1"/>
    <property type="match status" value="11"/>
</dbReference>
<evidence type="ECO:0000259" key="14">
    <source>
        <dbReference type="Pfam" id="PF02776"/>
    </source>
</evidence>
<evidence type="ECO:0000256" key="8">
    <source>
        <dbReference type="ARBA" id="ARBA00023180"/>
    </source>
</evidence>
<organism evidence="16 17">
    <name type="scientific">Effrenium voratum</name>
    <dbReference type="NCBI Taxonomy" id="2562239"/>
    <lineage>
        <taxon>Eukaryota</taxon>
        <taxon>Sar</taxon>
        <taxon>Alveolata</taxon>
        <taxon>Dinophyceae</taxon>
        <taxon>Suessiales</taxon>
        <taxon>Symbiodiniaceae</taxon>
        <taxon>Effrenium</taxon>
    </lineage>
</organism>
<dbReference type="InterPro" id="IPR036383">
    <property type="entry name" value="TSP1_rpt_sf"/>
</dbReference>
<feature type="domain" description="Peptidase S54 rhomboid" evidence="12">
    <location>
        <begin position="388"/>
        <end position="534"/>
    </location>
</feature>
<dbReference type="InterPro" id="IPR029035">
    <property type="entry name" value="DHS-like_NAD/FAD-binding_dom"/>
</dbReference>
<dbReference type="Gene3D" id="3.40.50.1220">
    <property type="entry name" value="TPP-binding domain"/>
    <property type="match status" value="1"/>
</dbReference>
<evidence type="ECO:0000256" key="4">
    <source>
        <dbReference type="ARBA" id="ARBA00022989"/>
    </source>
</evidence>
<protein>
    <recommendedName>
        <fullName evidence="18">Pyruvate decarboxylase</fullName>
    </recommendedName>
</protein>
<evidence type="ECO:0000256" key="7">
    <source>
        <dbReference type="ARBA" id="ARBA00023157"/>
    </source>
</evidence>
<dbReference type="InterPro" id="IPR011766">
    <property type="entry name" value="TPP_enzyme_TPP-bd"/>
</dbReference>
<dbReference type="InterPro" id="IPR012001">
    <property type="entry name" value="Thiamin_PyroP_enz_TPP-bd_dom"/>
</dbReference>
<feature type="transmembrane region" description="Helical" evidence="10">
    <location>
        <begin position="518"/>
        <end position="534"/>
    </location>
</feature>
<dbReference type="PANTHER" id="PTHR11311">
    <property type="entry name" value="SPONDIN"/>
    <property type="match status" value="1"/>
</dbReference>
<dbReference type="PROSITE" id="PS50092">
    <property type="entry name" value="TSP1"/>
    <property type="match status" value="10"/>
</dbReference>
<dbReference type="GO" id="GO:0016020">
    <property type="term" value="C:membrane"/>
    <property type="evidence" value="ECO:0007669"/>
    <property type="project" value="UniProtKB-SubCell"/>
</dbReference>
<feature type="domain" description="Thiamine pyrophosphate enzyme TPP-binding" evidence="13">
    <location>
        <begin position="1757"/>
        <end position="1890"/>
    </location>
</feature>
<dbReference type="InterPro" id="IPR000884">
    <property type="entry name" value="TSP1_rpt"/>
</dbReference>
<dbReference type="Pfam" id="PF01694">
    <property type="entry name" value="Rhomboid"/>
    <property type="match status" value="1"/>
</dbReference>
<evidence type="ECO:0000259" key="15">
    <source>
        <dbReference type="Pfam" id="PF19028"/>
    </source>
</evidence>
<evidence type="ECO:0000259" key="12">
    <source>
        <dbReference type="Pfam" id="PF01694"/>
    </source>
</evidence>
<feature type="region of interest" description="Disordered" evidence="9">
    <location>
        <begin position="211"/>
        <end position="252"/>
    </location>
</feature>
<accession>A0AA36IBW8</accession>
<dbReference type="Gene3D" id="1.20.1540.10">
    <property type="entry name" value="Rhomboid-like"/>
    <property type="match status" value="1"/>
</dbReference>
<dbReference type="InterPro" id="IPR022764">
    <property type="entry name" value="Peptidase_S54_rhomboid_dom"/>
</dbReference>
<keyword evidence="6 10" id="KW-0472">Membrane</keyword>
<dbReference type="InterPro" id="IPR044004">
    <property type="entry name" value="TSP1_spondin_dom"/>
</dbReference>
<dbReference type="PANTHER" id="PTHR11311:SF15">
    <property type="entry name" value="SPONDIN-2"/>
    <property type="match status" value="1"/>
</dbReference>
<dbReference type="Pfam" id="PF02775">
    <property type="entry name" value="TPP_enzyme_C"/>
    <property type="match status" value="1"/>
</dbReference>
<dbReference type="PROSITE" id="PS00187">
    <property type="entry name" value="TPP_ENZYMES"/>
    <property type="match status" value="1"/>
</dbReference>
<dbReference type="SUPFAM" id="SSF52518">
    <property type="entry name" value="Thiamin diphosphate-binding fold (THDP-binding)"/>
    <property type="match status" value="2"/>
</dbReference>
<evidence type="ECO:0000256" key="10">
    <source>
        <dbReference type="SAM" id="Phobius"/>
    </source>
</evidence>
<dbReference type="GO" id="GO:0030976">
    <property type="term" value="F:thiamine pyrophosphate binding"/>
    <property type="evidence" value="ECO:0007669"/>
    <property type="project" value="InterPro"/>
</dbReference>
<dbReference type="Pfam" id="PF19028">
    <property type="entry name" value="TSP1_spondin"/>
    <property type="match status" value="2"/>
</dbReference>
<dbReference type="EMBL" id="CAUJNA010001113">
    <property type="protein sequence ID" value="CAJ1384472.1"/>
    <property type="molecule type" value="Genomic_DNA"/>
</dbReference>
<dbReference type="SUPFAM" id="SSF144091">
    <property type="entry name" value="Rhomboid-like"/>
    <property type="match status" value="1"/>
</dbReference>
<comment type="caution">
    <text evidence="16">The sequence shown here is derived from an EMBL/GenBank/DDBJ whole genome shotgun (WGS) entry which is preliminary data.</text>
</comment>
<evidence type="ECO:0000256" key="9">
    <source>
        <dbReference type="SAM" id="MobiDB-lite"/>
    </source>
</evidence>
<dbReference type="GO" id="GO:0004252">
    <property type="term" value="F:serine-type endopeptidase activity"/>
    <property type="evidence" value="ECO:0007669"/>
    <property type="project" value="InterPro"/>
</dbReference>
<evidence type="ECO:0000256" key="6">
    <source>
        <dbReference type="ARBA" id="ARBA00023136"/>
    </source>
</evidence>
<keyword evidence="4 10" id="KW-1133">Transmembrane helix</keyword>
<evidence type="ECO:0000256" key="11">
    <source>
        <dbReference type="SAM" id="SignalP"/>
    </source>
</evidence>